<dbReference type="AlphaFoldDB" id="A0A9D1VTH0"/>
<feature type="chain" id="PRO_5038876842" description="Periplasmic heavy metal sensor" evidence="1">
    <location>
        <begin position="23"/>
        <end position="158"/>
    </location>
</feature>
<sequence>MKQTATLLILSFAALFASTAAAQHHGAKKDERRQARWEEFRQAKHAFYTEKLELTAEQAEAFFKLYDEMEQRKFELSREMRQEMRSLSKKGEAVTDAEYKAVADKAAALPEKEAAIEKEYYAKFCEILSPRQQYLYHRCEIDFQKSLIKKKTRPKEKK</sequence>
<protein>
    <recommendedName>
        <fullName evidence="4">Periplasmic heavy metal sensor</fullName>
    </recommendedName>
</protein>
<reference evidence="2" key="2">
    <citation type="submission" date="2021-04" db="EMBL/GenBank/DDBJ databases">
        <authorList>
            <person name="Gilroy R."/>
        </authorList>
    </citation>
    <scope>NUCLEOTIDE SEQUENCE</scope>
    <source>
        <strain evidence="2">ChiHjej12B11-16260</strain>
    </source>
</reference>
<accession>A0A9D1VTH0</accession>
<evidence type="ECO:0008006" key="4">
    <source>
        <dbReference type="Google" id="ProtNLM"/>
    </source>
</evidence>
<dbReference type="Proteomes" id="UP000824246">
    <property type="component" value="Unassembled WGS sequence"/>
</dbReference>
<reference evidence="2" key="1">
    <citation type="journal article" date="2021" name="PeerJ">
        <title>Extensive microbial diversity within the chicken gut microbiome revealed by metagenomics and culture.</title>
        <authorList>
            <person name="Gilroy R."/>
            <person name="Ravi A."/>
            <person name="Getino M."/>
            <person name="Pursley I."/>
            <person name="Horton D.L."/>
            <person name="Alikhan N.F."/>
            <person name="Baker D."/>
            <person name="Gharbi K."/>
            <person name="Hall N."/>
            <person name="Watson M."/>
            <person name="Adriaenssens E.M."/>
            <person name="Foster-Nyarko E."/>
            <person name="Jarju S."/>
            <person name="Secka A."/>
            <person name="Antonio M."/>
            <person name="Oren A."/>
            <person name="Chaudhuri R.R."/>
            <person name="La Ragione R."/>
            <person name="Hildebrand F."/>
            <person name="Pallen M.J."/>
        </authorList>
    </citation>
    <scope>NUCLEOTIDE SEQUENCE</scope>
    <source>
        <strain evidence="2">ChiHjej12B11-16260</strain>
    </source>
</reference>
<organism evidence="2 3">
    <name type="scientific">Candidatus Barnesiella excrementipullorum</name>
    <dbReference type="NCBI Taxonomy" id="2838479"/>
    <lineage>
        <taxon>Bacteria</taxon>
        <taxon>Pseudomonadati</taxon>
        <taxon>Bacteroidota</taxon>
        <taxon>Bacteroidia</taxon>
        <taxon>Bacteroidales</taxon>
        <taxon>Barnesiellaceae</taxon>
        <taxon>Barnesiella</taxon>
    </lineage>
</organism>
<comment type="caution">
    <text evidence="2">The sequence shown here is derived from an EMBL/GenBank/DDBJ whole genome shotgun (WGS) entry which is preliminary data.</text>
</comment>
<dbReference type="EMBL" id="DXFB01000192">
    <property type="protein sequence ID" value="HIX46022.1"/>
    <property type="molecule type" value="Genomic_DNA"/>
</dbReference>
<name>A0A9D1VTH0_9BACT</name>
<feature type="signal peptide" evidence="1">
    <location>
        <begin position="1"/>
        <end position="22"/>
    </location>
</feature>
<evidence type="ECO:0000256" key="1">
    <source>
        <dbReference type="SAM" id="SignalP"/>
    </source>
</evidence>
<gene>
    <name evidence="2" type="ORF">H9982_07350</name>
</gene>
<dbReference type="Gene3D" id="1.20.120.1490">
    <property type="match status" value="1"/>
</dbReference>
<proteinExistence type="predicted"/>
<evidence type="ECO:0000313" key="2">
    <source>
        <dbReference type="EMBL" id="HIX46022.1"/>
    </source>
</evidence>
<evidence type="ECO:0000313" key="3">
    <source>
        <dbReference type="Proteomes" id="UP000824246"/>
    </source>
</evidence>
<keyword evidence="1" id="KW-0732">Signal</keyword>